<evidence type="ECO:0000256" key="1">
    <source>
        <dbReference type="SAM" id="MobiDB-lite"/>
    </source>
</evidence>
<sequence length="230" mass="24807">MTETKPTRSVRRILASTLGVVACLILVLLLVVATRPDTFSVSRSATIPAPAADVFPYINDLQKWRAWSPYEQLDSEMQREYSASTAGAGASYRWVGNSQAGVGRISVTESLPHEHVRLVLAMEKPFACSNDVEFVFEPGEQTGDTVVTWTMSGKLGFLPKLMHLVFDIDGMVGDQFEEGLTNLNAVVVENQTESASDAATDEQQSITGSGRSHDVDVVPSAGPGSDNRAS</sequence>
<feature type="transmembrane region" description="Helical" evidence="2">
    <location>
        <begin position="12"/>
        <end position="33"/>
    </location>
</feature>
<feature type="compositionally biased region" description="Polar residues" evidence="1">
    <location>
        <begin position="193"/>
        <end position="210"/>
    </location>
</feature>
<dbReference type="PROSITE" id="PS51257">
    <property type="entry name" value="PROKAR_LIPOPROTEIN"/>
    <property type="match status" value="1"/>
</dbReference>
<organism evidence="3 4">
    <name type="scientific">Maioricimonas rarisocia</name>
    <dbReference type="NCBI Taxonomy" id="2528026"/>
    <lineage>
        <taxon>Bacteria</taxon>
        <taxon>Pseudomonadati</taxon>
        <taxon>Planctomycetota</taxon>
        <taxon>Planctomycetia</taxon>
        <taxon>Planctomycetales</taxon>
        <taxon>Planctomycetaceae</taxon>
        <taxon>Maioricimonas</taxon>
    </lineage>
</organism>
<dbReference type="EMBL" id="CP036275">
    <property type="protein sequence ID" value="QDU40467.1"/>
    <property type="molecule type" value="Genomic_DNA"/>
</dbReference>
<dbReference type="RefSeq" id="WP_145371758.1">
    <property type="nucleotide sequence ID" value="NZ_CP036275.1"/>
</dbReference>
<dbReference type="KEGG" id="mri:Mal4_48240"/>
<evidence type="ECO:0000313" key="3">
    <source>
        <dbReference type="EMBL" id="QDU40467.1"/>
    </source>
</evidence>
<dbReference type="Pfam" id="PF10604">
    <property type="entry name" value="Polyketide_cyc2"/>
    <property type="match status" value="1"/>
</dbReference>
<keyword evidence="2" id="KW-0812">Transmembrane</keyword>
<keyword evidence="2" id="KW-1133">Transmembrane helix</keyword>
<proteinExistence type="predicted"/>
<dbReference type="Proteomes" id="UP000320496">
    <property type="component" value="Chromosome"/>
</dbReference>
<protein>
    <submittedName>
        <fullName evidence="3">Polyketide cyclase / dehydrase and lipid transport</fullName>
    </submittedName>
</protein>
<dbReference type="OrthoDB" id="9807923at2"/>
<feature type="region of interest" description="Disordered" evidence="1">
    <location>
        <begin position="193"/>
        <end position="230"/>
    </location>
</feature>
<dbReference type="Gene3D" id="3.30.530.20">
    <property type="match status" value="1"/>
</dbReference>
<keyword evidence="2" id="KW-0472">Membrane</keyword>
<reference evidence="3 4" key="1">
    <citation type="submission" date="2019-02" db="EMBL/GenBank/DDBJ databases">
        <title>Deep-cultivation of Planctomycetes and their phenomic and genomic characterization uncovers novel biology.</title>
        <authorList>
            <person name="Wiegand S."/>
            <person name="Jogler M."/>
            <person name="Boedeker C."/>
            <person name="Pinto D."/>
            <person name="Vollmers J."/>
            <person name="Rivas-Marin E."/>
            <person name="Kohn T."/>
            <person name="Peeters S.H."/>
            <person name="Heuer A."/>
            <person name="Rast P."/>
            <person name="Oberbeckmann S."/>
            <person name="Bunk B."/>
            <person name="Jeske O."/>
            <person name="Meyerdierks A."/>
            <person name="Storesund J.E."/>
            <person name="Kallscheuer N."/>
            <person name="Luecker S."/>
            <person name="Lage O.M."/>
            <person name="Pohl T."/>
            <person name="Merkel B.J."/>
            <person name="Hornburger P."/>
            <person name="Mueller R.-W."/>
            <person name="Bruemmer F."/>
            <person name="Labrenz M."/>
            <person name="Spormann A.M."/>
            <person name="Op den Camp H."/>
            <person name="Overmann J."/>
            <person name="Amann R."/>
            <person name="Jetten M.S.M."/>
            <person name="Mascher T."/>
            <person name="Medema M.H."/>
            <person name="Devos D.P."/>
            <person name="Kaster A.-K."/>
            <person name="Ovreas L."/>
            <person name="Rohde M."/>
            <person name="Galperin M.Y."/>
            <person name="Jogler C."/>
        </authorList>
    </citation>
    <scope>NUCLEOTIDE SEQUENCE [LARGE SCALE GENOMIC DNA]</scope>
    <source>
        <strain evidence="3 4">Mal4</strain>
    </source>
</reference>
<evidence type="ECO:0000256" key="2">
    <source>
        <dbReference type="SAM" id="Phobius"/>
    </source>
</evidence>
<dbReference type="CDD" id="cd07818">
    <property type="entry name" value="SRPBCC_1"/>
    <property type="match status" value="1"/>
</dbReference>
<evidence type="ECO:0000313" key="4">
    <source>
        <dbReference type="Proteomes" id="UP000320496"/>
    </source>
</evidence>
<name>A0A517ZDB9_9PLAN</name>
<dbReference type="InterPro" id="IPR019587">
    <property type="entry name" value="Polyketide_cyclase/dehydratase"/>
</dbReference>
<dbReference type="SUPFAM" id="SSF55961">
    <property type="entry name" value="Bet v1-like"/>
    <property type="match status" value="1"/>
</dbReference>
<accession>A0A517ZDB9</accession>
<keyword evidence="4" id="KW-1185">Reference proteome</keyword>
<gene>
    <name evidence="3" type="ORF">Mal4_48240</name>
</gene>
<dbReference type="AlphaFoldDB" id="A0A517ZDB9"/>
<dbReference type="InterPro" id="IPR023393">
    <property type="entry name" value="START-like_dom_sf"/>
</dbReference>